<dbReference type="Proteomes" id="UP000887013">
    <property type="component" value="Unassembled WGS sequence"/>
</dbReference>
<organism evidence="2 3">
    <name type="scientific">Nephila pilipes</name>
    <name type="common">Giant wood spider</name>
    <name type="synonym">Nephila maculata</name>
    <dbReference type="NCBI Taxonomy" id="299642"/>
    <lineage>
        <taxon>Eukaryota</taxon>
        <taxon>Metazoa</taxon>
        <taxon>Ecdysozoa</taxon>
        <taxon>Arthropoda</taxon>
        <taxon>Chelicerata</taxon>
        <taxon>Arachnida</taxon>
        <taxon>Araneae</taxon>
        <taxon>Araneomorphae</taxon>
        <taxon>Entelegynae</taxon>
        <taxon>Araneoidea</taxon>
        <taxon>Nephilidae</taxon>
        <taxon>Nephila</taxon>
    </lineage>
</organism>
<comment type="caution">
    <text evidence="2">The sequence shown here is derived from an EMBL/GenBank/DDBJ whole genome shotgun (WGS) entry which is preliminary data.</text>
</comment>
<reference evidence="2" key="1">
    <citation type="submission" date="2020-08" db="EMBL/GenBank/DDBJ databases">
        <title>Multicomponent nature underlies the extraordinary mechanical properties of spider dragline silk.</title>
        <authorList>
            <person name="Kono N."/>
            <person name="Nakamura H."/>
            <person name="Mori M."/>
            <person name="Yoshida Y."/>
            <person name="Ohtoshi R."/>
            <person name="Malay A.D."/>
            <person name="Moran D.A.P."/>
            <person name="Tomita M."/>
            <person name="Numata K."/>
            <person name="Arakawa K."/>
        </authorList>
    </citation>
    <scope>NUCLEOTIDE SEQUENCE</scope>
</reference>
<dbReference type="AlphaFoldDB" id="A0A8X6TJC6"/>
<name>A0A8X6TJC6_NEPPI</name>
<keyword evidence="3" id="KW-1185">Reference proteome</keyword>
<feature type="region of interest" description="Disordered" evidence="1">
    <location>
        <begin position="59"/>
        <end position="81"/>
    </location>
</feature>
<accession>A0A8X6TJC6</accession>
<evidence type="ECO:0000313" key="2">
    <source>
        <dbReference type="EMBL" id="GFT16658.1"/>
    </source>
</evidence>
<dbReference type="EMBL" id="BMAW01009968">
    <property type="protein sequence ID" value="GFT16658.1"/>
    <property type="molecule type" value="Genomic_DNA"/>
</dbReference>
<protein>
    <submittedName>
        <fullName evidence="2">Uncharacterized protein</fullName>
    </submittedName>
</protein>
<sequence>MHGPVVTLRFRVLGPGNALHSRRAGSQAPALSCKISEVTRSTRKKCFRTGYEILKKKTVKGRKTSLHKEPKDVRNSLNSTS</sequence>
<evidence type="ECO:0000256" key="1">
    <source>
        <dbReference type="SAM" id="MobiDB-lite"/>
    </source>
</evidence>
<proteinExistence type="predicted"/>
<gene>
    <name evidence="2" type="ORF">NPIL_124311</name>
</gene>
<evidence type="ECO:0000313" key="3">
    <source>
        <dbReference type="Proteomes" id="UP000887013"/>
    </source>
</evidence>